<evidence type="ECO:0000256" key="6">
    <source>
        <dbReference type="ARBA" id="ARBA00023077"/>
    </source>
</evidence>
<dbReference type="InterPro" id="IPR023996">
    <property type="entry name" value="TonB-dep_OMP_SusC/RagA"/>
</dbReference>
<dbReference type="InterPro" id="IPR012910">
    <property type="entry name" value="Plug_dom"/>
</dbReference>
<keyword evidence="3 10" id="KW-1134">Transmembrane beta strand</keyword>
<dbReference type="InterPro" id="IPR037066">
    <property type="entry name" value="Plug_dom_sf"/>
</dbReference>
<dbReference type="PANTHER" id="PTHR30069:SF29">
    <property type="entry name" value="HEMOGLOBIN AND HEMOGLOBIN-HAPTOGLOBIN-BINDING PROTEIN 1-RELATED"/>
    <property type="match status" value="1"/>
</dbReference>
<dbReference type="InterPro" id="IPR008969">
    <property type="entry name" value="CarboxyPept-like_regulatory"/>
</dbReference>
<proteinExistence type="inferred from homology"/>
<keyword evidence="2 10" id="KW-0813">Transport</keyword>
<evidence type="ECO:0000256" key="8">
    <source>
        <dbReference type="ARBA" id="ARBA00023170"/>
    </source>
</evidence>
<feature type="signal peptide" evidence="12">
    <location>
        <begin position="1"/>
        <end position="17"/>
    </location>
</feature>
<keyword evidence="5 12" id="KW-0732">Signal</keyword>
<dbReference type="PANTHER" id="PTHR30069">
    <property type="entry name" value="TONB-DEPENDENT OUTER MEMBRANE RECEPTOR"/>
    <property type="match status" value="1"/>
</dbReference>
<evidence type="ECO:0000256" key="9">
    <source>
        <dbReference type="ARBA" id="ARBA00023237"/>
    </source>
</evidence>
<comment type="similarity">
    <text evidence="10 11">Belongs to the TonB-dependent receptor family.</text>
</comment>
<dbReference type="SUPFAM" id="SSF49464">
    <property type="entry name" value="Carboxypeptidase regulatory domain-like"/>
    <property type="match status" value="1"/>
</dbReference>
<evidence type="ECO:0000256" key="10">
    <source>
        <dbReference type="PROSITE-ProRule" id="PRU01360"/>
    </source>
</evidence>
<dbReference type="Gene3D" id="2.40.170.20">
    <property type="entry name" value="TonB-dependent receptor, beta-barrel domain"/>
    <property type="match status" value="1"/>
</dbReference>
<dbReference type="InterPro" id="IPR023997">
    <property type="entry name" value="TonB-dep_OMP_SusC/RagA_CS"/>
</dbReference>
<dbReference type="InterPro" id="IPR036942">
    <property type="entry name" value="Beta-barrel_TonB_sf"/>
</dbReference>
<feature type="domain" description="TonB-dependent receptor-like beta-barrel" evidence="13">
    <location>
        <begin position="414"/>
        <end position="857"/>
    </location>
</feature>
<keyword evidence="7 10" id="KW-0472">Membrane</keyword>
<evidence type="ECO:0000259" key="13">
    <source>
        <dbReference type="Pfam" id="PF00593"/>
    </source>
</evidence>
<keyword evidence="8" id="KW-0675">Receptor</keyword>
<keyword evidence="6 11" id="KW-0798">TonB box</keyword>
<sequence>MFYLWVVLLLVAQSAVAQFTAEGTVTDAQTGDPLVGANIYHQDSNRGTTTNVDGAFVIELPGQSATLRITYIGYITQSIEVSAEQSTDLQIELTSDIANLEEVVVTGLASSVKRSNLANAVSSISAKDISEKVAPPTIDRAMQGKIPGVEIMSTGGAPGGGFNVQLRGVSTLGAGSSQPLYIVDGVYIDNSAIRTGRSVVSGATSAALTDEDDAGVQDGVANRLADLNPEDIQSIEILKGPSAAAIYGQRANAGVIIINTKQGAAGETQVSFSQEVGFNSPLKLLGRTNWTEERIIAFHDDADEGLNAATQLELDRFRTAQENGTIRDLEEVFFDNRGVINKTQISISGGDAKTRFFVSGNIDNEDGIITNTGFNRNSLRANLSHSISDRVSITSNTNFVNTESNRGFTGNQNNTGGSLTYNLASHPNYAYGLLQPDQLGGYPDSPYFAENPFRLVDVATNDQDVNRLLQSVILKADLATFGASKLSLDAQGGFDFIDANSIVHFPEFMQFQRSQSFPGIVVHGENRSLNTNLQAFLVLNTDIKSGIGNINLTSQAGWTRFTTDIAASEIQGTGLLPGQTNTDNAAQISTNQNFANTTEVGFAAQQEANWEDRIIATIGARFDRSTLNLDQEEYTLYPKASLAINWANFDFWNINDVNLFKLRAAYGETGGVPLFGNTFTTLGTGPIGDRVGAIAPVASVDSDLKPERAKEIELGLDLGLFDGRISFEGTYYNKTVEDLILDLEPSPSTGLTTGITTNAAELENVGWEFGLSASPILSQNLSWNTNVLWWTNKSEITELVIPGQTNQALGFIGFGATRIEEGVSPTAIFGLPNTEEDQFGGLTKWGDFQPDFQMSWNNEFSYSNFAFNFLFHWSKGGENLDLYQLLLDGGGNTDDYFREGSTEVTPRPGPFSTTEYYIQDASYIKLREASLYYTVPTATLQEFFGGLVKRVRFGVSGTDLLMFTDFRGYDPEVNFEGRNTLIRSVSIAPYPSSKKLLFSIDLDF</sequence>
<evidence type="ECO:0000256" key="5">
    <source>
        <dbReference type="ARBA" id="ARBA00022729"/>
    </source>
</evidence>
<evidence type="ECO:0000256" key="4">
    <source>
        <dbReference type="ARBA" id="ARBA00022692"/>
    </source>
</evidence>
<evidence type="ECO:0000256" key="12">
    <source>
        <dbReference type="SAM" id="SignalP"/>
    </source>
</evidence>
<dbReference type="Pfam" id="PF07715">
    <property type="entry name" value="Plug"/>
    <property type="match status" value="1"/>
</dbReference>
<evidence type="ECO:0000313" key="15">
    <source>
        <dbReference type="EMBL" id="MCW9707653.1"/>
    </source>
</evidence>
<feature type="domain" description="TonB-dependent receptor plug" evidence="14">
    <location>
        <begin position="115"/>
        <end position="255"/>
    </location>
</feature>
<dbReference type="InterPro" id="IPR039426">
    <property type="entry name" value="TonB-dep_rcpt-like"/>
</dbReference>
<organism evidence="15 16">
    <name type="scientific">Fodinibius salsisoli</name>
    <dbReference type="NCBI Taxonomy" id="2820877"/>
    <lineage>
        <taxon>Bacteria</taxon>
        <taxon>Pseudomonadati</taxon>
        <taxon>Balneolota</taxon>
        <taxon>Balneolia</taxon>
        <taxon>Balneolales</taxon>
        <taxon>Balneolaceae</taxon>
        <taxon>Fodinibius</taxon>
    </lineage>
</organism>
<accession>A0ABT3PP65</accession>
<evidence type="ECO:0000256" key="2">
    <source>
        <dbReference type="ARBA" id="ARBA00022448"/>
    </source>
</evidence>
<dbReference type="Gene3D" id="2.60.40.1120">
    <property type="entry name" value="Carboxypeptidase-like, regulatory domain"/>
    <property type="match status" value="1"/>
</dbReference>
<dbReference type="Gene3D" id="2.170.130.10">
    <property type="entry name" value="TonB-dependent receptor, plug domain"/>
    <property type="match status" value="1"/>
</dbReference>
<dbReference type="PROSITE" id="PS52016">
    <property type="entry name" value="TONB_DEPENDENT_REC_3"/>
    <property type="match status" value="1"/>
</dbReference>
<comment type="caution">
    <text evidence="15">The sequence shown here is derived from an EMBL/GenBank/DDBJ whole genome shotgun (WGS) entry which is preliminary data.</text>
</comment>
<evidence type="ECO:0000256" key="1">
    <source>
        <dbReference type="ARBA" id="ARBA00004571"/>
    </source>
</evidence>
<dbReference type="NCBIfam" id="TIGR04057">
    <property type="entry name" value="SusC_RagA_signa"/>
    <property type="match status" value="1"/>
</dbReference>
<dbReference type="NCBIfam" id="TIGR04056">
    <property type="entry name" value="OMP_RagA_SusC"/>
    <property type="match status" value="1"/>
</dbReference>
<dbReference type="EMBL" id="JAGGJA010000007">
    <property type="protein sequence ID" value="MCW9707653.1"/>
    <property type="molecule type" value="Genomic_DNA"/>
</dbReference>
<dbReference type="InterPro" id="IPR000531">
    <property type="entry name" value="Beta-barrel_TonB"/>
</dbReference>
<dbReference type="SUPFAM" id="SSF56935">
    <property type="entry name" value="Porins"/>
    <property type="match status" value="1"/>
</dbReference>
<evidence type="ECO:0000256" key="11">
    <source>
        <dbReference type="RuleBase" id="RU003357"/>
    </source>
</evidence>
<name>A0ABT3PP65_9BACT</name>
<evidence type="ECO:0000313" key="16">
    <source>
        <dbReference type="Proteomes" id="UP001207918"/>
    </source>
</evidence>
<dbReference type="Pfam" id="PF13715">
    <property type="entry name" value="CarbopepD_reg_2"/>
    <property type="match status" value="1"/>
</dbReference>
<dbReference type="Pfam" id="PF00593">
    <property type="entry name" value="TonB_dep_Rec_b-barrel"/>
    <property type="match status" value="1"/>
</dbReference>
<reference evidence="15 16" key="1">
    <citation type="submission" date="2021-03" db="EMBL/GenBank/DDBJ databases">
        <title>Aliifodinibius sp. nov., a new bacterium isolated from saline soil.</title>
        <authorList>
            <person name="Galisteo C."/>
            <person name="De La Haba R."/>
            <person name="Sanchez-Porro C."/>
            <person name="Ventosa A."/>
        </authorList>
    </citation>
    <scope>NUCLEOTIDE SEQUENCE [LARGE SCALE GENOMIC DNA]</scope>
    <source>
        <strain evidence="15 16">1BSP15-2V2</strain>
    </source>
</reference>
<keyword evidence="9 10" id="KW-0998">Cell outer membrane</keyword>
<feature type="chain" id="PRO_5047490854" evidence="12">
    <location>
        <begin position="18"/>
        <end position="1004"/>
    </location>
</feature>
<evidence type="ECO:0000256" key="3">
    <source>
        <dbReference type="ARBA" id="ARBA00022452"/>
    </source>
</evidence>
<protein>
    <submittedName>
        <fullName evidence="15">SusC/RagA family TonB-linked outer membrane protein</fullName>
    </submittedName>
</protein>
<comment type="subcellular location">
    <subcellularLocation>
        <location evidence="1 10">Cell outer membrane</location>
        <topology evidence="1 10">Multi-pass membrane protein</topology>
    </subcellularLocation>
</comment>
<dbReference type="Proteomes" id="UP001207918">
    <property type="component" value="Unassembled WGS sequence"/>
</dbReference>
<evidence type="ECO:0000259" key="14">
    <source>
        <dbReference type="Pfam" id="PF07715"/>
    </source>
</evidence>
<gene>
    <name evidence="15" type="ORF">J6I44_12370</name>
</gene>
<keyword evidence="4 10" id="KW-0812">Transmembrane</keyword>
<keyword evidence="16" id="KW-1185">Reference proteome</keyword>
<evidence type="ECO:0000256" key="7">
    <source>
        <dbReference type="ARBA" id="ARBA00023136"/>
    </source>
</evidence>